<reference evidence="9 10" key="1">
    <citation type="journal article" date="2014" name="Int. J. Syst. Evol. Microbiol.">
        <title>Complete genome sequence of Corynebacterium casei LMG S-19264T (=DSM 44701T), isolated from a smear-ripened cheese.</title>
        <authorList>
            <consortium name="US DOE Joint Genome Institute (JGI-PGF)"/>
            <person name="Walter F."/>
            <person name="Albersmeier A."/>
            <person name="Kalinowski J."/>
            <person name="Ruckert C."/>
        </authorList>
    </citation>
    <scope>NUCLEOTIDE SEQUENCE [LARGE SCALE GENOMIC DNA]</scope>
    <source>
        <strain evidence="9 10">CGMCC 1.12976</strain>
    </source>
</reference>
<dbReference type="Pfam" id="PF02661">
    <property type="entry name" value="Fic"/>
    <property type="match status" value="1"/>
</dbReference>
<dbReference type="AlphaFoldDB" id="A0A917ETJ5"/>
<proteinExistence type="predicted"/>
<dbReference type="GO" id="GO:0005524">
    <property type="term" value="F:ATP binding"/>
    <property type="evidence" value="ECO:0007669"/>
    <property type="project" value="UniProtKB-KW"/>
</dbReference>
<evidence type="ECO:0000256" key="7">
    <source>
        <dbReference type="ARBA" id="ARBA00048696"/>
    </source>
</evidence>
<keyword evidence="10" id="KW-1185">Reference proteome</keyword>
<dbReference type="GO" id="GO:0070733">
    <property type="term" value="F:AMPylase activity"/>
    <property type="evidence" value="ECO:0007669"/>
    <property type="project" value="UniProtKB-EC"/>
</dbReference>
<protein>
    <recommendedName>
        <fullName evidence="5">protein adenylyltransferase</fullName>
        <ecNumber evidence="5">2.7.7.108</ecNumber>
    </recommendedName>
</protein>
<dbReference type="Proteomes" id="UP000598775">
    <property type="component" value="Unassembled WGS sequence"/>
</dbReference>
<dbReference type="Gene3D" id="1.10.3290.10">
    <property type="entry name" value="Fido-like domain"/>
    <property type="match status" value="1"/>
</dbReference>
<keyword evidence="3" id="KW-0547">Nucleotide-binding</keyword>
<accession>A0A917ETJ5</accession>
<keyword evidence="4" id="KW-0067">ATP-binding</keyword>
<evidence type="ECO:0000256" key="4">
    <source>
        <dbReference type="ARBA" id="ARBA00022840"/>
    </source>
</evidence>
<feature type="domain" description="Fido" evidence="8">
    <location>
        <begin position="150"/>
        <end position="313"/>
    </location>
</feature>
<comment type="caution">
    <text evidence="9">The sequence shown here is derived from an EMBL/GenBank/DDBJ whole genome shotgun (WGS) entry which is preliminary data.</text>
</comment>
<dbReference type="EC" id="2.7.7.108" evidence="5"/>
<evidence type="ECO:0000256" key="6">
    <source>
        <dbReference type="ARBA" id="ARBA00047939"/>
    </source>
</evidence>
<dbReference type="InterPro" id="IPR003812">
    <property type="entry name" value="Fido"/>
</dbReference>
<dbReference type="EMBL" id="BMGP01000001">
    <property type="protein sequence ID" value="GGF11603.1"/>
    <property type="molecule type" value="Genomic_DNA"/>
</dbReference>
<keyword evidence="2" id="KW-0548">Nucleotidyltransferase</keyword>
<keyword evidence="1" id="KW-0808">Transferase</keyword>
<dbReference type="PROSITE" id="PS51459">
    <property type="entry name" value="FIDO"/>
    <property type="match status" value="1"/>
</dbReference>
<evidence type="ECO:0000256" key="2">
    <source>
        <dbReference type="ARBA" id="ARBA00022695"/>
    </source>
</evidence>
<gene>
    <name evidence="9" type="ORF">GCM10011399_01810</name>
</gene>
<dbReference type="PANTHER" id="PTHR39560:SF1">
    <property type="entry name" value="PROTEIN ADENYLYLTRANSFERASE FIC-RELATED"/>
    <property type="match status" value="1"/>
</dbReference>
<evidence type="ECO:0000256" key="3">
    <source>
        <dbReference type="ARBA" id="ARBA00022741"/>
    </source>
</evidence>
<evidence type="ECO:0000259" key="8">
    <source>
        <dbReference type="PROSITE" id="PS51459"/>
    </source>
</evidence>
<comment type="catalytic activity">
    <reaction evidence="6">
        <text>L-threonyl-[protein] + ATP = 3-O-(5'-adenylyl)-L-threonyl-[protein] + diphosphate</text>
        <dbReference type="Rhea" id="RHEA:54292"/>
        <dbReference type="Rhea" id="RHEA-COMP:11060"/>
        <dbReference type="Rhea" id="RHEA-COMP:13847"/>
        <dbReference type="ChEBI" id="CHEBI:30013"/>
        <dbReference type="ChEBI" id="CHEBI:30616"/>
        <dbReference type="ChEBI" id="CHEBI:33019"/>
        <dbReference type="ChEBI" id="CHEBI:138113"/>
        <dbReference type="EC" id="2.7.7.108"/>
    </reaction>
</comment>
<dbReference type="PANTHER" id="PTHR39560">
    <property type="entry name" value="PROTEIN ADENYLYLTRANSFERASE FIC-RELATED"/>
    <property type="match status" value="1"/>
</dbReference>
<sequence>MSEFDEGEVLMVENSQAQRRAVDDERYCVSSDEVQRRINYADAALALVNAAPGDLRHRVLVRRVASETMTADQAVAITAARAGLVSTTAPFAIDEFEDYLIPKTLTLRNKLIDSAHPNGIDDSELFRRLELEISRIRLVELAIRPVEGVLDYDHMKEIHRRIFCDIFEWAGKERVGPDGAMIRFAPDAVNFAPGDSRAPMIKYCYFSGPEIADAASVIYQQLAALARRTDLPRKEVLDHMAELAGEVQTIHAFRDGNSRAVYVFAMQFFEKVGFAALPAHFLPGGTLRERMIHARFQNHATGGHEEYFHTFDSLLTSLSA</sequence>
<dbReference type="SUPFAM" id="SSF140931">
    <property type="entry name" value="Fic-like"/>
    <property type="match status" value="1"/>
</dbReference>
<dbReference type="InterPro" id="IPR036597">
    <property type="entry name" value="Fido-like_dom_sf"/>
</dbReference>
<comment type="catalytic activity">
    <reaction evidence="7">
        <text>L-tyrosyl-[protein] + ATP = O-(5'-adenylyl)-L-tyrosyl-[protein] + diphosphate</text>
        <dbReference type="Rhea" id="RHEA:54288"/>
        <dbReference type="Rhea" id="RHEA-COMP:10136"/>
        <dbReference type="Rhea" id="RHEA-COMP:13846"/>
        <dbReference type="ChEBI" id="CHEBI:30616"/>
        <dbReference type="ChEBI" id="CHEBI:33019"/>
        <dbReference type="ChEBI" id="CHEBI:46858"/>
        <dbReference type="ChEBI" id="CHEBI:83624"/>
        <dbReference type="EC" id="2.7.7.108"/>
    </reaction>
</comment>
<evidence type="ECO:0000256" key="1">
    <source>
        <dbReference type="ARBA" id="ARBA00022679"/>
    </source>
</evidence>
<evidence type="ECO:0000256" key="5">
    <source>
        <dbReference type="ARBA" id="ARBA00034531"/>
    </source>
</evidence>
<name>A0A917ETJ5_9MICO</name>
<organism evidence="9 10">
    <name type="scientific">Subtercola lobariae</name>
    <dbReference type="NCBI Taxonomy" id="1588641"/>
    <lineage>
        <taxon>Bacteria</taxon>
        <taxon>Bacillati</taxon>
        <taxon>Actinomycetota</taxon>
        <taxon>Actinomycetes</taxon>
        <taxon>Micrococcales</taxon>
        <taxon>Microbacteriaceae</taxon>
        <taxon>Subtercola</taxon>
    </lineage>
</organism>
<evidence type="ECO:0000313" key="9">
    <source>
        <dbReference type="EMBL" id="GGF11603.1"/>
    </source>
</evidence>
<dbReference type="GO" id="GO:0051302">
    <property type="term" value="P:regulation of cell division"/>
    <property type="evidence" value="ECO:0007669"/>
    <property type="project" value="TreeGrafter"/>
</dbReference>
<evidence type="ECO:0000313" key="10">
    <source>
        <dbReference type="Proteomes" id="UP000598775"/>
    </source>
</evidence>